<feature type="compositionally biased region" description="Basic residues" evidence="1">
    <location>
        <begin position="124"/>
        <end position="134"/>
    </location>
</feature>
<dbReference type="Proteomes" id="UP000613401">
    <property type="component" value="Unassembled WGS sequence"/>
</dbReference>
<comment type="caution">
    <text evidence="2">The sequence shown here is derived from an EMBL/GenBank/DDBJ whole genome shotgun (WGS) entry which is preliminary data.</text>
</comment>
<accession>A0A8H4FII5</accession>
<dbReference type="AlphaFoldDB" id="A0A8H4FII5"/>
<evidence type="ECO:0000313" key="3">
    <source>
        <dbReference type="Proteomes" id="UP000613401"/>
    </source>
</evidence>
<name>A0A8H4FII5_COLGL</name>
<dbReference type="RefSeq" id="XP_045262697.1">
    <property type="nucleotide sequence ID" value="XM_045404754.1"/>
</dbReference>
<dbReference type="EMBL" id="WVTB01000054">
    <property type="protein sequence ID" value="KAF3803538.1"/>
    <property type="molecule type" value="Genomic_DNA"/>
</dbReference>
<reference evidence="2" key="1">
    <citation type="journal article" date="2020" name="Phytopathology">
        <title>Genome sequence and comparative analysis of Colletotrichum gloeosporioides isolated from Liriodendron leaves.</title>
        <authorList>
            <person name="Fu F.F."/>
            <person name="Hao Z."/>
            <person name="Wang P."/>
            <person name="Lu Y."/>
            <person name="Xue L.J."/>
            <person name="Wei G."/>
            <person name="Tian Y."/>
            <person name="Baishi H."/>
            <person name="Xu H."/>
            <person name="Shi J."/>
            <person name="Cheng T."/>
            <person name="Wang G."/>
            <person name="Yi Y."/>
            <person name="Chen J."/>
        </authorList>
    </citation>
    <scope>NUCLEOTIDE SEQUENCE</scope>
    <source>
        <strain evidence="2">Lc1</strain>
    </source>
</reference>
<sequence length="183" mass="21008">MTSRDSIVWLPKELYSSVERFADPEHFIWCPMPFDDSLPLEQTSFIHMKEEEEAEEIDIHEPVVEPVSKNYDRNRDSGIDLSMDYEMSPSPSVHIPDEPTDPSSSESDSDKDVPFREPKQGVNRGKRRQRKRPPMRQSSPKPEEPRAPTARESRSFAVHLGLNLDVEVSLKARIYGGLELSML</sequence>
<keyword evidence="3" id="KW-1185">Reference proteome</keyword>
<feature type="region of interest" description="Disordered" evidence="1">
    <location>
        <begin position="51"/>
        <end position="152"/>
    </location>
</feature>
<dbReference type="GeneID" id="69011862"/>
<proteinExistence type="predicted"/>
<feature type="compositionally biased region" description="Basic and acidic residues" evidence="1">
    <location>
        <begin position="141"/>
        <end position="152"/>
    </location>
</feature>
<evidence type="ECO:0000313" key="2">
    <source>
        <dbReference type="EMBL" id="KAF3803538.1"/>
    </source>
</evidence>
<reference evidence="2" key="2">
    <citation type="submission" date="2020-03" db="EMBL/GenBank/DDBJ databases">
        <authorList>
            <person name="Fu F.-F."/>
            <person name="Chen J."/>
        </authorList>
    </citation>
    <scope>NUCLEOTIDE SEQUENCE</scope>
    <source>
        <strain evidence="2">Lc1</strain>
    </source>
</reference>
<evidence type="ECO:0000256" key="1">
    <source>
        <dbReference type="SAM" id="MobiDB-lite"/>
    </source>
</evidence>
<organism evidence="2 3">
    <name type="scientific">Colletotrichum gloeosporioides</name>
    <name type="common">Anthracnose fungus</name>
    <name type="synonym">Glomerella cingulata</name>
    <dbReference type="NCBI Taxonomy" id="474922"/>
    <lineage>
        <taxon>Eukaryota</taxon>
        <taxon>Fungi</taxon>
        <taxon>Dikarya</taxon>
        <taxon>Ascomycota</taxon>
        <taxon>Pezizomycotina</taxon>
        <taxon>Sordariomycetes</taxon>
        <taxon>Hypocreomycetidae</taxon>
        <taxon>Glomerellales</taxon>
        <taxon>Glomerellaceae</taxon>
        <taxon>Colletotrichum</taxon>
        <taxon>Colletotrichum gloeosporioides species complex</taxon>
    </lineage>
</organism>
<gene>
    <name evidence="2" type="ORF">GCG54_00004709</name>
</gene>
<protein>
    <submittedName>
        <fullName evidence="2">Uncharacterized protein</fullName>
    </submittedName>
</protein>
<feature type="compositionally biased region" description="Basic and acidic residues" evidence="1">
    <location>
        <begin position="108"/>
        <end position="119"/>
    </location>
</feature>